<dbReference type="GO" id="GO:0016887">
    <property type="term" value="F:ATP hydrolysis activity"/>
    <property type="evidence" value="ECO:0007669"/>
    <property type="project" value="TreeGrafter"/>
</dbReference>
<dbReference type="GO" id="GO:0003677">
    <property type="term" value="F:DNA binding"/>
    <property type="evidence" value="ECO:0007669"/>
    <property type="project" value="TreeGrafter"/>
</dbReference>
<protein>
    <recommendedName>
        <fullName evidence="11">Chromatin remodeling factor mit1</fullName>
    </recommendedName>
</protein>
<feature type="region of interest" description="Disordered" evidence="6">
    <location>
        <begin position="1546"/>
        <end position="1584"/>
    </location>
</feature>
<dbReference type="OrthoDB" id="5857104at2759"/>
<evidence type="ECO:0000256" key="5">
    <source>
        <dbReference type="ARBA" id="ARBA00023242"/>
    </source>
</evidence>
<feature type="domain" description="Helicase ATP-binding" evidence="7">
    <location>
        <begin position="900"/>
        <end position="1077"/>
    </location>
</feature>
<keyword evidence="2" id="KW-0547">Nucleotide-binding</keyword>
<dbReference type="GO" id="GO:0000785">
    <property type="term" value="C:chromatin"/>
    <property type="evidence" value="ECO:0007669"/>
    <property type="project" value="TreeGrafter"/>
</dbReference>
<evidence type="ECO:0000256" key="1">
    <source>
        <dbReference type="ARBA" id="ARBA00004123"/>
    </source>
</evidence>
<gene>
    <name evidence="9" type="ORF">BD410DRAFT_739739</name>
</gene>
<dbReference type="PANTHER" id="PTHR45623">
    <property type="entry name" value="CHROMODOMAIN-HELICASE-DNA-BINDING PROTEIN 3-RELATED-RELATED"/>
    <property type="match status" value="1"/>
</dbReference>
<evidence type="ECO:0000259" key="8">
    <source>
        <dbReference type="PROSITE" id="PS51194"/>
    </source>
</evidence>
<name>A0A4Y7QMW8_9AGAM</name>
<reference evidence="9 10" key="1">
    <citation type="submission" date="2018-06" db="EMBL/GenBank/DDBJ databases">
        <title>A transcriptomic atlas of mushroom development highlights an independent origin of complex multicellularity.</title>
        <authorList>
            <consortium name="DOE Joint Genome Institute"/>
            <person name="Krizsan K."/>
            <person name="Almasi E."/>
            <person name="Merenyi Z."/>
            <person name="Sahu N."/>
            <person name="Viragh M."/>
            <person name="Koszo T."/>
            <person name="Mondo S."/>
            <person name="Kiss B."/>
            <person name="Balint B."/>
            <person name="Kues U."/>
            <person name="Barry K."/>
            <person name="Hegedus J.C."/>
            <person name="Henrissat B."/>
            <person name="Johnson J."/>
            <person name="Lipzen A."/>
            <person name="Ohm R."/>
            <person name="Nagy I."/>
            <person name="Pangilinan J."/>
            <person name="Yan J."/>
            <person name="Xiong Y."/>
            <person name="Grigoriev I.V."/>
            <person name="Hibbett D.S."/>
            <person name="Nagy L.G."/>
        </authorList>
    </citation>
    <scope>NUCLEOTIDE SEQUENCE [LARGE SCALE GENOMIC DNA]</scope>
    <source>
        <strain evidence="9 10">SZMC22713</strain>
    </source>
</reference>
<evidence type="ECO:0000256" key="6">
    <source>
        <dbReference type="SAM" id="MobiDB-lite"/>
    </source>
</evidence>
<dbReference type="InterPro" id="IPR014001">
    <property type="entry name" value="Helicase_ATP-bd"/>
</dbReference>
<dbReference type="GO" id="GO:0005634">
    <property type="term" value="C:nucleus"/>
    <property type="evidence" value="ECO:0007669"/>
    <property type="project" value="UniProtKB-SubCell"/>
</dbReference>
<dbReference type="VEuPathDB" id="FungiDB:BD410DRAFT_739739"/>
<feature type="compositionally biased region" description="Basic residues" evidence="6">
    <location>
        <begin position="314"/>
        <end position="323"/>
    </location>
</feature>
<dbReference type="EMBL" id="ML170158">
    <property type="protein sequence ID" value="TDL28199.1"/>
    <property type="molecule type" value="Genomic_DNA"/>
</dbReference>
<feature type="compositionally biased region" description="Basic residues" evidence="6">
    <location>
        <begin position="221"/>
        <end position="236"/>
    </location>
</feature>
<dbReference type="InterPro" id="IPR049730">
    <property type="entry name" value="SNF2/RAD54-like_C"/>
</dbReference>
<feature type="region of interest" description="Disordered" evidence="6">
    <location>
        <begin position="1810"/>
        <end position="1829"/>
    </location>
</feature>
<accession>A0A4Y7QMW8</accession>
<feature type="region of interest" description="Disordered" evidence="6">
    <location>
        <begin position="1"/>
        <end position="45"/>
    </location>
</feature>
<evidence type="ECO:0000259" key="7">
    <source>
        <dbReference type="PROSITE" id="PS51192"/>
    </source>
</evidence>
<dbReference type="Proteomes" id="UP000294933">
    <property type="component" value="Unassembled WGS sequence"/>
</dbReference>
<dbReference type="Pfam" id="PF00271">
    <property type="entry name" value="Helicase_C"/>
    <property type="match status" value="1"/>
</dbReference>
<feature type="region of interest" description="Disordered" evidence="6">
    <location>
        <begin position="1682"/>
        <end position="1742"/>
    </location>
</feature>
<feature type="compositionally biased region" description="Basic residues" evidence="6">
    <location>
        <begin position="724"/>
        <end position="740"/>
    </location>
</feature>
<dbReference type="Pfam" id="PF00176">
    <property type="entry name" value="SNF2-rel_dom"/>
    <property type="match status" value="1"/>
</dbReference>
<proteinExistence type="predicted"/>
<dbReference type="SMART" id="SM00487">
    <property type="entry name" value="DEXDc"/>
    <property type="match status" value="1"/>
</dbReference>
<dbReference type="InterPro" id="IPR016197">
    <property type="entry name" value="Chromo-like_dom_sf"/>
</dbReference>
<dbReference type="CDD" id="cd18793">
    <property type="entry name" value="SF2_C_SNF"/>
    <property type="match status" value="1"/>
</dbReference>
<dbReference type="InterPro" id="IPR000330">
    <property type="entry name" value="SNF2_N"/>
</dbReference>
<dbReference type="SUPFAM" id="SSF52540">
    <property type="entry name" value="P-loop containing nucleoside triphosphate hydrolases"/>
    <property type="match status" value="2"/>
</dbReference>
<feature type="region of interest" description="Disordered" evidence="6">
    <location>
        <begin position="724"/>
        <end position="754"/>
    </location>
</feature>
<feature type="compositionally biased region" description="Polar residues" evidence="6">
    <location>
        <begin position="1817"/>
        <end position="1829"/>
    </location>
</feature>
<dbReference type="STRING" id="50990.A0A4Y7QMW8"/>
<evidence type="ECO:0000256" key="4">
    <source>
        <dbReference type="ARBA" id="ARBA00022840"/>
    </source>
</evidence>
<dbReference type="PROSITE" id="PS51192">
    <property type="entry name" value="HELICASE_ATP_BIND_1"/>
    <property type="match status" value="1"/>
</dbReference>
<dbReference type="Gene3D" id="3.40.50.300">
    <property type="entry name" value="P-loop containing nucleotide triphosphate hydrolases"/>
    <property type="match status" value="1"/>
</dbReference>
<dbReference type="GO" id="GO:0140658">
    <property type="term" value="F:ATP-dependent chromatin remodeler activity"/>
    <property type="evidence" value="ECO:0007669"/>
    <property type="project" value="TreeGrafter"/>
</dbReference>
<evidence type="ECO:0000256" key="2">
    <source>
        <dbReference type="ARBA" id="ARBA00022741"/>
    </source>
</evidence>
<feature type="region of interest" description="Disordered" evidence="6">
    <location>
        <begin position="159"/>
        <end position="328"/>
    </location>
</feature>
<feature type="compositionally biased region" description="Acidic residues" evidence="6">
    <location>
        <begin position="192"/>
        <end position="214"/>
    </location>
</feature>
<keyword evidence="4" id="KW-0067">ATP-binding</keyword>
<feature type="compositionally biased region" description="Acidic residues" evidence="6">
    <location>
        <begin position="294"/>
        <end position="309"/>
    </location>
</feature>
<dbReference type="InterPro" id="IPR027417">
    <property type="entry name" value="P-loop_NTPase"/>
</dbReference>
<feature type="compositionally biased region" description="Basic and acidic residues" evidence="6">
    <location>
        <begin position="1546"/>
        <end position="1556"/>
    </location>
</feature>
<sequence length="1829" mass="205644">MASSLGDPRLLFTPPHSPQRSNNASNDFEVPGTPQDVDASDSGRDATRAKLAMYVSPPFLASQEKRQYQSITIDDSEPESEADEVVEIVGEHSIGKDRYIYARYADDLCRRKLVRDFKSSHPKLLKEYERRKEDGDLAAFDPSASYVHPRDRVRMVINIDKEKLRGRSAKAHSQPRKATRSDRSRSKRGTSVEDEDEDEPSLPESSDEDDDESDGYNGRVAKPRRKVVKHPTKKKPSRDLPFSPKKTRSATGSKVSRVVYDVDDSDEGAQSDRDTGVTERVTRSRAGAKRPVYVDEDEYAEQSSEPEEIEEKKPAKKKSRPKASRPAYGRVRAVADLTDFEDDPEPLRVHRHNCEKCHKEPAFRLLNKLFSRKNKGKSKVRSKKNDEFEISEDEQQSLEGLGGWVRCLKCCVAAHWRCLAATQRDEILKAAREKANALALPGKEPLKRVTLDAYETTEFVCGSCSKGGICLVCQEVAVTLESLPYAKTGGEIPQSEGVDEDQESRTADGHDAVILKDSTPNDETSEQLLFRCMSCKRLAHYNHLSVDGQSYLPVDEVARIYQEDQDWQCADCASYVYPLDKILAWRPFPANAVELPRDPSQPPNHKASLPREYLVKWMDRSYRRTEWVPHMWLLSTSAAKLKNFLTSGPKGALLDRPSSKGISSDTNETVLFEITEEVSRETSIDKDNLSTDALSPLPDAEKRIPLPWQTVDRVLDVLLWHPKKGSHKKHPRKRNGKQKRVVNVDEESDRISEDDLGDEIKAEYRFVFEKGEQPSDDHTETIDEWEYRTGRSLSMAEIDKAIWVFAKWEDLGYDEATWDSPPQRGSPGYAAFENAFDRLVASRQITVPKRGKNADSELRKGSKAWRSSVVGIPSGRKHDVGQDKNLSLMKFQEDGVNWLCKNWFDLQHCILADEMGLGKTVQVTTFIGLLVEKCQAFPALVVVPNSTITNWVREFSRWAPKVRVVPFFGETKSREVTTKYELRHDHQEPGTTGDKFHVLITTYETVTNTKDFGPVLKHTPRWEVLVVDEGQRLKNDASLLFKRLNELNTIHRIIMTGTPLNNNIRELFNLMNFLDPAEWNNLEALEVQYDKEVLDEDRVKELHERLRPYFLRRVKADVLTLPPKNEVIVPLSMAPLQKEVYKSILSNNINVLRSLTQASSSGLNKAAAKASTLNNMLMQLRKCLQHPYLISDDIEPKGLTDAEAHAKLIDGSTKLRFLKMLLPQLKQRGHRVLLFSQFVIGLNIIEDFLQGEGYKFLRLDGNTKQATRQAGMDEFNREGSEVFIYLLSTRAGGVGINLWSADTVIIFDPDFNPHQDLQAIARAHRYGQTKTCLVFKFMVKNSAEERIMQNGKQKLVLDHLIVQKMDDEDGSEDVRSILTFGAKMLFEEDDQKHDIVYSETDVQKLIEKTEVEGDKQEDTEGKSSFSFAKVWLSDKDTLEDLEEKEVPGDQTDSWAQTLAKIAEDSTQVLVQELYGRGVRRKATRIQYFDDSPEKAATKGKKRSVSKSSDASDLDYGGQAMSIVQSDDDDDVSMNGDRDVFAEASELTKKESHKHPSDLSSPFVNKATAKNSKHSSNGVFPSVGSDKTNGDGTNSHLCGLCFTAHGDLSCSMTESSEHLAEYRAMLMLHTEDEPLEDRLAAIAAIDETLLKRGHMHLIQGQPLNPPEIQTMAIGTSSKLKQQLSGKAPNFRVNGTSRISGPSNGRNSTPPFASIFQKSEKFRSTSGEGGSSQNSLKRSSPDVMASDLPKLKKAKNGGRCPICKQSPHHLVVACPIVQAGPKSVLKAISRMQNEGGRDDTVSILKNILRAQKKMESEGTEGSTSVPSNVKQ</sequence>
<feature type="compositionally biased region" description="Basic and acidic residues" evidence="6">
    <location>
        <begin position="270"/>
        <end position="282"/>
    </location>
</feature>
<feature type="region of interest" description="Disordered" evidence="6">
    <location>
        <begin position="1492"/>
        <end position="1517"/>
    </location>
</feature>
<feature type="compositionally biased region" description="Polar residues" evidence="6">
    <location>
        <begin position="1691"/>
        <end position="1709"/>
    </location>
</feature>
<evidence type="ECO:0000313" key="10">
    <source>
        <dbReference type="Proteomes" id="UP000294933"/>
    </source>
</evidence>
<keyword evidence="5" id="KW-0539">Nucleus</keyword>
<feature type="domain" description="Helicase C-terminal" evidence="8">
    <location>
        <begin position="1217"/>
        <end position="1368"/>
    </location>
</feature>
<dbReference type="PROSITE" id="PS51194">
    <property type="entry name" value="HELICASE_CTER"/>
    <property type="match status" value="1"/>
</dbReference>
<comment type="subcellular location">
    <subcellularLocation>
        <location evidence="1">Nucleus</location>
    </subcellularLocation>
</comment>
<dbReference type="Pfam" id="PF23615">
    <property type="entry name" value="Chromo_MIT1"/>
    <property type="match status" value="1"/>
</dbReference>
<dbReference type="SUPFAM" id="SSF54160">
    <property type="entry name" value="Chromo domain-like"/>
    <property type="match status" value="1"/>
</dbReference>
<evidence type="ECO:0000256" key="3">
    <source>
        <dbReference type="ARBA" id="ARBA00022801"/>
    </source>
</evidence>
<keyword evidence="3" id="KW-0378">Hydrolase</keyword>
<feature type="compositionally biased region" description="Polar residues" evidence="6">
    <location>
        <begin position="1557"/>
        <end position="1584"/>
    </location>
</feature>
<dbReference type="GO" id="GO:0042393">
    <property type="term" value="F:histone binding"/>
    <property type="evidence" value="ECO:0007669"/>
    <property type="project" value="TreeGrafter"/>
</dbReference>
<dbReference type="Gene3D" id="3.40.50.10810">
    <property type="entry name" value="Tandem AAA-ATPase domain"/>
    <property type="match status" value="1"/>
</dbReference>
<evidence type="ECO:0008006" key="11">
    <source>
        <dbReference type="Google" id="ProtNLM"/>
    </source>
</evidence>
<feature type="compositionally biased region" description="Basic residues" evidence="6">
    <location>
        <begin position="166"/>
        <end position="178"/>
    </location>
</feature>
<dbReference type="GO" id="GO:0005524">
    <property type="term" value="F:ATP binding"/>
    <property type="evidence" value="ECO:0007669"/>
    <property type="project" value="UniProtKB-KW"/>
</dbReference>
<dbReference type="InterPro" id="IPR056616">
    <property type="entry name" value="Chromo_MIT1"/>
</dbReference>
<organism evidence="9 10">
    <name type="scientific">Rickenella mellea</name>
    <dbReference type="NCBI Taxonomy" id="50990"/>
    <lineage>
        <taxon>Eukaryota</taxon>
        <taxon>Fungi</taxon>
        <taxon>Dikarya</taxon>
        <taxon>Basidiomycota</taxon>
        <taxon>Agaricomycotina</taxon>
        <taxon>Agaricomycetes</taxon>
        <taxon>Hymenochaetales</taxon>
        <taxon>Rickenellaceae</taxon>
        <taxon>Rickenella</taxon>
    </lineage>
</organism>
<keyword evidence="10" id="KW-1185">Reference proteome</keyword>
<dbReference type="PANTHER" id="PTHR45623:SF17">
    <property type="entry name" value="CHROMODOMAIN-HELICASE-DNA-BINDING PROTEIN 3-RELATED"/>
    <property type="match status" value="1"/>
</dbReference>
<evidence type="ECO:0000313" key="9">
    <source>
        <dbReference type="EMBL" id="TDL28199.1"/>
    </source>
</evidence>
<dbReference type="GO" id="GO:0003682">
    <property type="term" value="F:chromatin binding"/>
    <property type="evidence" value="ECO:0007669"/>
    <property type="project" value="TreeGrafter"/>
</dbReference>
<dbReference type="SMART" id="SM00490">
    <property type="entry name" value="HELICc"/>
    <property type="match status" value="1"/>
</dbReference>
<dbReference type="InterPro" id="IPR038718">
    <property type="entry name" value="SNF2-like_sf"/>
</dbReference>
<dbReference type="InterPro" id="IPR001650">
    <property type="entry name" value="Helicase_C-like"/>
</dbReference>